<evidence type="ECO:0000313" key="2">
    <source>
        <dbReference type="EMBL" id="MDK4247772.1"/>
    </source>
</evidence>
<evidence type="ECO:0000256" key="1">
    <source>
        <dbReference type="SAM" id="MobiDB-lite"/>
    </source>
</evidence>
<proteinExistence type="predicted"/>
<evidence type="ECO:0008006" key="4">
    <source>
        <dbReference type="Google" id="ProtNLM"/>
    </source>
</evidence>
<reference evidence="2 3" key="1">
    <citation type="submission" date="2023-05" db="EMBL/GenBank/DDBJ databases">
        <title>Metabolic capabilities are highly conserved among human nasal-associated Corynebacterium species in pangenomic analyses.</title>
        <authorList>
            <person name="Tran T.H."/>
            <person name="Roberts A.Q."/>
            <person name="Escapa I.F."/>
            <person name="Gao W."/>
            <person name="Conlan S."/>
            <person name="Kong H."/>
            <person name="Segre J.A."/>
            <person name="Kelly M.S."/>
            <person name="Lemon K.P."/>
        </authorList>
    </citation>
    <scope>NUCLEOTIDE SEQUENCE [LARGE SCALE GENOMIC DNA]</scope>
    <source>
        <strain evidence="2 3">KPL3802</strain>
    </source>
</reference>
<name>A0ABT7FQ97_9CORY</name>
<organism evidence="2 3">
    <name type="scientific">Corynebacterium accolens</name>
    <dbReference type="NCBI Taxonomy" id="38284"/>
    <lineage>
        <taxon>Bacteria</taxon>
        <taxon>Bacillati</taxon>
        <taxon>Actinomycetota</taxon>
        <taxon>Actinomycetes</taxon>
        <taxon>Mycobacteriales</taxon>
        <taxon>Corynebacteriaceae</taxon>
        <taxon>Corynebacterium</taxon>
    </lineage>
</organism>
<protein>
    <recommendedName>
        <fullName evidence="4">DUF4355 domain-containing protein</fullName>
    </recommendedName>
</protein>
<feature type="compositionally biased region" description="Low complexity" evidence="1">
    <location>
        <begin position="1"/>
        <end position="25"/>
    </location>
</feature>
<sequence length="191" mass="21855">MTDGVNQEATQEEATTNEATTPSTTNEDKTPVNPWEEAFPGKSPEDVLKETNEWKQHSREWEKRAKSWKKQVDNNSPKEQDFDELNSRVEHTESRLSEAQAENGMFRDLIALEIESGNPVPISQLADSIAFRNAYDALDREADDFADKLQEIVDKRAPKTHTGIQRQVEVGQEKSSGIDLYQRMFNKEKEN</sequence>
<feature type="region of interest" description="Disordered" evidence="1">
    <location>
        <begin position="1"/>
        <end position="100"/>
    </location>
</feature>
<keyword evidence="3" id="KW-1185">Reference proteome</keyword>
<feature type="compositionally biased region" description="Basic and acidic residues" evidence="1">
    <location>
        <begin position="43"/>
        <end position="96"/>
    </location>
</feature>
<comment type="caution">
    <text evidence="2">The sequence shown here is derived from an EMBL/GenBank/DDBJ whole genome shotgun (WGS) entry which is preliminary data.</text>
</comment>
<evidence type="ECO:0000313" key="3">
    <source>
        <dbReference type="Proteomes" id="UP001239414"/>
    </source>
</evidence>
<dbReference type="EMBL" id="JASNUO010000006">
    <property type="protein sequence ID" value="MDK4247772.1"/>
    <property type="molecule type" value="Genomic_DNA"/>
</dbReference>
<gene>
    <name evidence="2" type="ORF">QPX34_07000</name>
</gene>
<dbReference type="Proteomes" id="UP001239414">
    <property type="component" value="Unassembled WGS sequence"/>
</dbReference>
<dbReference type="RefSeq" id="WP_284612674.1">
    <property type="nucleotide sequence ID" value="NZ_JASNUO010000006.1"/>
</dbReference>
<accession>A0ABT7FQ97</accession>